<dbReference type="AlphaFoldDB" id="A0A1F6ERD3"/>
<evidence type="ECO:0000313" key="3">
    <source>
        <dbReference type="Proteomes" id="UP000178587"/>
    </source>
</evidence>
<dbReference type="Proteomes" id="UP000178587">
    <property type="component" value="Unassembled WGS sequence"/>
</dbReference>
<proteinExistence type="predicted"/>
<feature type="transmembrane region" description="Helical" evidence="1">
    <location>
        <begin position="20"/>
        <end position="42"/>
    </location>
</feature>
<protein>
    <recommendedName>
        <fullName evidence="4">Type 4 fimbrial biogenesis protein PilX N-terminal domain-containing protein</fullName>
    </recommendedName>
</protein>
<comment type="caution">
    <text evidence="2">The sequence shown here is derived from an EMBL/GenBank/DDBJ whole genome shotgun (WGS) entry which is preliminary data.</text>
</comment>
<evidence type="ECO:0000313" key="2">
    <source>
        <dbReference type="EMBL" id="OGG76191.1"/>
    </source>
</evidence>
<sequence length="475" mass="51696">MRPLQSTIYNLRSSSRGVTVLLVLGFMGVFALILGALGSYALTQAKYGRAIYAREVAQNAAEAGLEYYRWFLAHNPEIMEGGAGLVSPYTYTLSDPEGGELGSAEITASAQLQCGAVQWVDIVSEGRANANPIFPRTLSARYMQYSAAEYSYVVNTNVWAGSSRTIRGPYHSNGGVRMDAVHNSDVMSSVASWTCDAGPGCPSTQAGVFGVGSNPALWTYPVPSIDFSAIGVNFTDLETRAETEGGIHYGPATGSVNNRGYHVIFNADGTVTIYRVTGTNGYLSYSSQWGYQTQYSIITGQTLLGTFAIPPACSLMFFEDRVWVEGTVNGKVTLIAATPDDSSTAPDIYLNNNIYYASYDGSDGLTLVAERNVLLPLVIPDVMEIHGIFVAQSGHYGRDYHSTSWLPSQYDPYAKRDTLTTIGTVISNGRTGTSWTDGNGFQTRNDYYDQRLAFSPPPFTPITSTDYRFALWREK</sequence>
<dbReference type="EMBL" id="MFLU01000002">
    <property type="protein sequence ID" value="OGG76191.1"/>
    <property type="molecule type" value="Genomic_DNA"/>
</dbReference>
<keyword evidence="1" id="KW-0812">Transmembrane</keyword>
<dbReference type="STRING" id="1798507.A3A34_01730"/>
<gene>
    <name evidence="2" type="ORF">A3A34_01730</name>
</gene>
<organism evidence="2 3">
    <name type="scientific">Candidatus Kaiserbacteria bacterium RIFCSPLOWO2_01_FULL_50_24</name>
    <dbReference type="NCBI Taxonomy" id="1798507"/>
    <lineage>
        <taxon>Bacteria</taxon>
        <taxon>Candidatus Kaiseribacteriota</taxon>
    </lineage>
</organism>
<keyword evidence="1" id="KW-1133">Transmembrane helix</keyword>
<name>A0A1F6ERD3_9BACT</name>
<keyword evidence="1" id="KW-0472">Membrane</keyword>
<evidence type="ECO:0000256" key="1">
    <source>
        <dbReference type="SAM" id="Phobius"/>
    </source>
</evidence>
<reference evidence="2 3" key="1">
    <citation type="journal article" date="2016" name="Nat. Commun.">
        <title>Thousands of microbial genomes shed light on interconnected biogeochemical processes in an aquifer system.</title>
        <authorList>
            <person name="Anantharaman K."/>
            <person name="Brown C.T."/>
            <person name="Hug L.A."/>
            <person name="Sharon I."/>
            <person name="Castelle C.J."/>
            <person name="Probst A.J."/>
            <person name="Thomas B.C."/>
            <person name="Singh A."/>
            <person name="Wilkins M.J."/>
            <person name="Karaoz U."/>
            <person name="Brodie E.L."/>
            <person name="Williams K.H."/>
            <person name="Hubbard S.S."/>
            <person name="Banfield J.F."/>
        </authorList>
    </citation>
    <scope>NUCLEOTIDE SEQUENCE [LARGE SCALE GENOMIC DNA]</scope>
</reference>
<accession>A0A1F6ERD3</accession>
<evidence type="ECO:0008006" key="4">
    <source>
        <dbReference type="Google" id="ProtNLM"/>
    </source>
</evidence>